<comment type="cofactor">
    <cofactor evidence="1">
        <name>Mg(2+)</name>
        <dbReference type="ChEBI" id="CHEBI:18420"/>
    </cofactor>
</comment>
<dbReference type="Pfam" id="PF13185">
    <property type="entry name" value="GAF_2"/>
    <property type="match status" value="1"/>
</dbReference>
<dbReference type="SUPFAM" id="SSF55781">
    <property type="entry name" value="GAF domain-like"/>
    <property type="match status" value="2"/>
</dbReference>
<dbReference type="Proteomes" id="UP000632858">
    <property type="component" value="Unassembled WGS sequence"/>
</dbReference>
<dbReference type="Gene3D" id="3.20.20.450">
    <property type="entry name" value="EAL domain"/>
    <property type="match status" value="1"/>
</dbReference>
<dbReference type="PROSITE" id="PS50883">
    <property type="entry name" value="EAL"/>
    <property type="match status" value="1"/>
</dbReference>
<dbReference type="InterPro" id="IPR001633">
    <property type="entry name" value="EAL_dom"/>
</dbReference>
<keyword evidence="6" id="KW-1185">Reference proteome</keyword>
<evidence type="ECO:0000256" key="1">
    <source>
        <dbReference type="ARBA" id="ARBA00001946"/>
    </source>
</evidence>
<reference evidence="5" key="1">
    <citation type="journal article" date="2014" name="Int. J. Syst. Evol. Microbiol.">
        <title>Complete genome sequence of Corynebacterium casei LMG S-19264T (=DSM 44701T), isolated from a smear-ripened cheese.</title>
        <authorList>
            <consortium name="US DOE Joint Genome Institute (JGI-PGF)"/>
            <person name="Walter F."/>
            <person name="Albersmeier A."/>
            <person name="Kalinowski J."/>
            <person name="Ruckert C."/>
        </authorList>
    </citation>
    <scope>NUCLEOTIDE SEQUENCE</scope>
    <source>
        <strain evidence="5">CGMCC 1.12726</strain>
    </source>
</reference>
<dbReference type="InterPro" id="IPR003018">
    <property type="entry name" value="GAF"/>
</dbReference>
<dbReference type="InterPro" id="IPR043128">
    <property type="entry name" value="Rev_trsase/Diguanyl_cyclase"/>
</dbReference>
<dbReference type="GO" id="GO:0071111">
    <property type="term" value="F:cyclic-guanylate-specific phosphodiesterase activity"/>
    <property type="evidence" value="ECO:0007669"/>
    <property type="project" value="InterPro"/>
</dbReference>
<dbReference type="PANTHER" id="PTHR33121">
    <property type="entry name" value="CYCLIC DI-GMP PHOSPHODIESTERASE PDEF"/>
    <property type="match status" value="1"/>
</dbReference>
<dbReference type="NCBIfam" id="TIGR00254">
    <property type="entry name" value="GGDEF"/>
    <property type="match status" value="1"/>
</dbReference>
<sequence length="974" mass="109739">MADARSNPQDYQGLDRATDLQTAAEWLCLQLAAIGGSAQPRCLWHLPPPHQDMLGHQSHPVMDVSVMAAVERDAGDDLDGWRERPVRIARHGDGYFILDVQAENPDPMQADAIGRLLRQAAARLHVLLLGCIEAQLRQQLEKSEKLQKALFDISNLAYHEHDAGVLYRELHAIVAGLVYAENFFIADFNESKGTMRFLYYADSLDKEPIDPEIEWDEKLLPNSITLAMLKSGQYAWDSSTALAERFGLVRDLATGPESIDWLGIPMLDNGSVVGGVVVQSYRPDRRYSQSDLSLLSFVAEHIRQSLTRRAQTAELEREVGERTAKLRQEIQERQRSEMIQSALFNITRLASQSETLEEFYPAMHGIVAQLLEAKNIYVAFIEDDGKTLRFPYYIDERSDDDAPVESRPVSNGLTEWVLAKKAPVLLDEDEVLRLKREGRAVVKGAAPKCWLGVPLTIRGEAVGVIALQSYDSVRAYSHKEQELLMFVSSHIAQALEKIESSNRLKQAYAEMESNVRKRTMELELSNQALREQIQRREEAEQKLKYDALHDQLTGLANRNQLYDRLKQSLTLYRSNPARMFGVFFIDLDRFKIINDSMGHWVGDELLKVVAERVQACVRQPDLVARLGGDEFAVILNSIRSMQEARLVAERMLQEFHTPILIQGKELFISPSIGIAISHERHHDPDEILRDSDIALYRSKELGRNRYTFFDDALHQSALNTLMIEGDLRRGLARGELFPHYQPISDLDTGRTRGYEALMRWRHPERGVLSPAEFSAIARETGLIEQIDWSIFEQVCRDLPVLLGSAEYVSINVSPRHLGHEGFAIRLLALIGEYGVSPSNLCIEVTEDALIEHPELGLKVLTQLKNAGIRISLDDFGTGYSSFSYLHRYPLDCLKIDRSFIGTLTDNPNNKTFHLVQAIHALGVSLGLEVIAEGIETPAQRDCLRRIGIGSGQGHLFSCARPIEDIRSALSAAAI</sequence>
<dbReference type="EMBL" id="BMFO01000003">
    <property type="protein sequence ID" value="GGF95917.1"/>
    <property type="molecule type" value="Genomic_DNA"/>
</dbReference>
<dbReference type="SMART" id="SM00065">
    <property type="entry name" value="GAF"/>
    <property type="match status" value="2"/>
</dbReference>
<proteinExistence type="predicted"/>
<evidence type="ECO:0000259" key="4">
    <source>
        <dbReference type="PROSITE" id="PS50887"/>
    </source>
</evidence>
<reference evidence="5" key="2">
    <citation type="submission" date="2020-09" db="EMBL/GenBank/DDBJ databases">
        <authorList>
            <person name="Sun Q."/>
            <person name="Zhou Y."/>
        </authorList>
    </citation>
    <scope>NUCLEOTIDE SEQUENCE</scope>
    <source>
        <strain evidence="5">CGMCC 1.12726</strain>
    </source>
</reference>
<dbReference type="InterPro" id="IPR000160">
    <property type="entry name" value="GGDEF_dom"/>
</dbReference>
<dbReference type="Gene3D" id="3.30.70.270">
    <property type="match status" value="1"/>
</dbReference>
<dbReference type="InterPro" id="IPR029016">
    <property type="entry name" value="GAF-like_dom_sf"/>
</dbReference>
<dbReference type="CDD" id="cd01949">
    <property type="entry name" value="GGDEF"/>
    <property type="match status" value="1"/>
</dbReference>
<organism evidence="5 6">
    <name type="scientific">Arenimonas maotaiensis</name>
    <dbReference type="NCBI Taxonomy" id="1446479"/>
    <lineage>
        <taxon>Bacteria</taxon>
        <taxon>Pseudomonadati</taxon>
        <taxon>Pseudomonadota</taxon>
        <taxon>Gammaproteobacteria</taxon>
        <taxon>Lysobacterales</taxon>
        <taxon>Lysobacteraceae</taxon>
        <taxon>Arenimonas</taxon>
    </lineage>
</organism>
<feature type="coiled-coil region" evidence="2">
    <location>
        <begin position="519"/>
        <end position="546"/>
    </location>
</feature>
<dbReference type="SUPFAM" id="SSF141868">
    <property type="entry name" value="EAL domain-like"/>
    <property type="match status" value="1"/>
</dbReference>
<dbReference type="FunFam" id="3.30.70.270:FF:000001">
    <property type="entry name" value="Diguanylate cyclase domain protein"/>
    <property type="match status" value="1"/>
</dbReference>
<comment type="caution">
    <text evidence="5">The sequence shown here is derived from an EMBL/GenBank/DDBJ whole genome shotgun (WGS) entry which is preliminary data.</text>
</comment>
<dbReference type="PANTHER" id="PTHR33121:SF70">
    <property type="entry name" value="SIGNALING PROTEIN YKOW"/>
    <property type="match status" value="1"/>
</dbReference>
<dbReference type="SMART" id="SM00052">
    <property type="entry name" value="EAL"/>
    <property type="match status" value="1"/>
</dbReference>
<evidence type="ECO:0000313" key="5">
    <source>
        <dbReference type="EMBL" id="GGF95917.1"/>
    </source>
</evidence>
<evidence type="ECO:0000313" key="6">
    <source>
        <dbReference type="Proteomes" id="UP000632858"/>
    </source>
</evidence>
<dbReference type="Pfam" id="PF00563">
    <property type="entry name" value="EAL"/>
    <property type="match status" value="1"/>
</dbReference>
<feature type="domain" description="EAL" evidence="3">
    <location>
        <begin position="720"/>
        <end position="973"/>
    </location>
</feature>
<dbReference type="InterPro" id="IPR035919">
    <property type="entry name" value="EAL_sf"/>
</dbReference>
<dbReference type="InterPro" id="IPR050706">
    <property type="entry name" value="Cyclic-di-GMP_PDE-like"/>
</dbReference>
<dbReference type="SMART" id="SM00267">
    <property type="entry name" value="GGDEF"/>
    <property type="match status" value="1"/>
</dbReference>
<dbReference type="PROSITE" id="PS50887">
    <property type="entry name" value="GGDEF"/>
    <property type="match status" value="1"/>
</dbReference>
<feature type="domain" description="GGDEF" evidence="4">
    <location>
        <begin position="578"/>
        <end position="711"/>
    </location>
</feature>
<keyword evidence="2" id="KW-0175">Coiled coil</keyword>
<protein>
    <submittedName>
        <fullName evidence="5">Bifunctional diguanylate cyclase/phosphodiesterase</fullName>
    </submittedName>
</protein>
<dbReference type="Pfam" id="PF00990">
    <property type="entry name" value="GGDEF"/>
    <property type="match status" value="1"/>
</dbReference>
<dbReference type="Pfam" id="PF01590">
    <property type="entry name" value="GAF"/>
    <property type="match status" value="1"/>
</dbReference>
<evidence type="ECO:0000256" key="2">
    <source>
        <dbReference type="SAM" id="Coils"/>
    </source>
</evidence>
<dbReference type="CDD" id="cd01948">
    <property type="entry name" value="EAL"/>
    <property type="match status" value="1"/>
</dbReference>
<dbReference type="AlphaFoldDB" id="A0A917CSR1"/>
<gene>
    <name evidence="5" type="ORF">GCM10010960_16990</name>
</gene>
<dbReference type="SUPFAM" id="SSF55073">
    <property type="entry name" value="Nucleotide cyclase"/>
    <property type="match status" value="1"/>
</dbReference>
<accession>A0A917CSR1</accession>
<name>A0A917CSR1_9GAMM</name>
<dbReference type="InterPro" id="IPR029787">
    <property type="entry name" value="Nucleotide_cyclase"/>
</dbReference>
<dbReference type="RefSeq" id="WP_188449929.1">
    <property type="nucleotide sequence ID" value="NZ_BMFO01000003.1"/>
</dbReference>
<dbReference type="Gene3D" id="3.30.450.40">
    <property type="match status" value="2"/>
</dbReference>
<evidence type="ECO:0000259" key="3">
    <source>
        <dbReference type="PROSITE" id="PS50883"/>
    </source>
</evidence>